<feature type="compositionally biased region" description="Basic and acidic residues" evidence="1">
    <location>
        <begin position="269"/>
        <end position="278"/>
    </location>
</feature>
<feature type="compositionally biased region" description="Low complexity" evidence="1">
    <location>
        <begin position="7"/>
        <end position="21"/>
    </location>
</feature>
<evidence type="ECO:0000313" key="4">
    <source>
        <dbReference type="Proteomes" id="UP000275078"/>
    </source>
</evidence>
<feature type="region of interest" description="Disordered" evidence="1">
    <location>
        <begin position="245"/>
        <end position="278"/>
    </location>
</feature>
<proteinExistence type="predicted"/>
<feature type="transmembrane region" description="Helical" evidence="2">
    <location>
        <begin position="179"/>
        <end position="199"/>
    </location>
</feature>
<gene>
    <name evidence="3" type="ORF">BJ508DRAFT_417278</name>
</gene>
<organism evidence="3 4">
    <name type="scientific">Ascobolus immersus RN42</name>
    <dbReference type="NCBI Taxonomy" id="1160509"/>
    <lineage>
        <taxon>Eukaryota</taxon>
        <taxon>Fungi</taxon>
        <taxon>Dikarya</taxon>
        <taxon>Ascomycota</taxon>
        <taxon>Pezizomycotina</taxon>
        <taxon>Pezizomycetes</taxon>
        <taxon>Pezizales</taxon>
        <taxon>Ascobolaceae</taxon>
        <taxon>Ascobolus</taxon>
    </lineage>
</organism>
<protein>
    <submittedName>
        <fullName evidence="3">Uncharacterized protein</fullName>
    </submittedName>
</protein>
<keyword evidence="2" id="KW-0812">Transmembrane</keyword>
<sequence length="278" mass="30519">MVAEAQPIAVAEANPTAAAEPEPIPLHKRYDLEMPPPSYVDDYGSTYFLLPAPTAWQAKSKYNKAEPTPAVNVYNSQNNNNNGGSGGERRPEVIVITLPPAQAAPPAPAPTAILVTVTETKTKLYDWNDQALLTTTFTRTETVATATVTARDRDNWFQYKYYEYEHKAKVCQNQVVPGLAAGLGIAGTFMIIFLLQLIYPRLNFWSKLTYGTLMGTASTGKRMFKSGQSALAGRRSDMEYRKLVGGDRDYKDDDSDAGQESSRGLLRPSGEEVRGSLV</sequence>
<keyword evidence="2" id="KW-1133">Transmembrane helix</keyword>
<name>A0A3N4HVF0_ASCIM</name>
<dbReference type="EMBL" id="ML119732">
    <property type="protein sequence ID" value="RPA77056.1"/>
    <property type="molecule type" value="Genomic_DNA"/>
</dbReference>
<feature type="region of interest" description="Disordered" evidence="1">
    <location>
        <begin position="70"/>
        <end position="90"/>
    </location>
</feature>
<evidence type="ECO:0000256" key="2">
    <source>
        <dbReference type="SAM" id="Phobius"/>
    </source>
</evidence>
<feature type="region of interest" description="Disordered" evidence="1">
    <location>
        <begin position="1"/>
        <end position="21"/>
    </location>
</feature>
<keyword evidence="2" id="KW-0472">Membrane</keyword>
<dbReference type="AlphaFoldDB" id="A0A3N4HVF0"/>
<evidence type="ECO:0000256" key="1">
    <source>
        <dbReference type="SAM" id="MobiDB-lite"/>
    </source>
</evidence>
<keyword evidence="4" id="KW-1185">Reference proteome</keyword>
<dbReference type="Proteomes" id="UP000275078">
    <property type="component" value="Unassembled WGS sequence"/>
</dbReference>
<reference evidence="3 4" key="1">
    <citation type="journal article" date="2018" name="Nat. Ecol. Evol.">
        <title>Pezizomycetes genomes reveal the molecular basis of ectomycorrhizal truffle lifestyle.</title>
        <authorList>
            <person name="Murat C."/>
            <person name="Payen T."/>
            <person name="Noel B."/>
            <person name="Kuo A."/>
            <person name="Morin E."/>
            <person name="Chen J."/>
            <person name="Kohler A."/>
            <person name="Krizsan K."/>
            <person name="Balestrini R."/>
            <person name="Da Silva C."/>
            <person name="Montanini B."/>
            <person name="Hainaut M."/>
            <person name="Levati E."/>
            <person name="Barry K.W."/>
            <person name="Belfiori B."/>
            <person name="Cichocki N."/>
            <person name="Clum A."/>
            <person name="Dockter R.B."/>
            <person name="Fauchery L."/>
            <person name="Guy J."/>
            <person name="Iotti M."/>
            <person name="Le Tacon F."/>
            <person name="Lindquist E.A."/>
            <person name="Lipzen A."/>
            <person name="Malagnac F."/>
            <person name="Mello A."/>
            <person name="Molinier V."/>
            <person name="Miyauchi S."/>
            <person name="Poulain J."/>
            <person name="Riccioni C."/>
            <person name="Rubini A."/>
            <person name="Sitrit Y."/>
            <person name="Splivallo R."/>
            <person name="Traeger S."/>
            <person name="Wang M."/>
            <person name="Zifcakova L."/>
            <person name="Wipf D."/>
            <person name="Zambonelli A."/>
            <person name="Paolocci F."/>
            <person name="Nowrousian M."/>
            <person name="Ottonello S."/>
            <person name="Baldrian P."/>
            <person name="Spatafora J.W."/>
            <person name="Henrissat B."/>
            <person name="Nagy L.G."/>
            <person name="Aury J.M."/>
            <person name="Wincker P."/>
            <person name="Grigoriev I.V."/>
            <person name="Bonfante P."/>
            <person name="Martin F.M."/>
        </authorList>
    </citation>
    <scope>NUCLEOTIDE SEQUENCE [LARGE SCALE GENOMIC DNA]</scope>
    <source>
        <strain evidence="3 4">RN42</strain>
    </source>
</reference>
<evidence type="ECO:0000313" key="3">
    <source>
        <dbReference type="EMBL" id="RPA77056.1"/>
    </source>
</evidence>
<accession>A0A3N4HVF0</accession>